<evidence type="ECO:0000256" key="4">
    <source>
        <dbReference type="ARBA" id="ARBA00022576"/>
    </source>
</evidence>
<evidence type="ECO:0000313" key="7">
    <source>
        <dbReference type="Proteomes" id="UP000518266"/>
    </source>
</evidence>
<sequence length="75" mass="8601">MSVERACRLASRDTLPPEAMSEIFEDIKDMGILIGKGGVYGQIFRIQPPMCITMEDADFFLAIFDKAIHNYMERR</sequence>
<dbReference type="AlphaFoldDB" id="A0A7J5YHR3"/>
<dbReference type="OrthoDB" id="10261433at2759"/>
<dbReference type="GO" id="GO:0019481">
    <property type="term" value="P:L-alanine catabolic process, by transamination"/>
    <property type="evidence" value="ECO:0007669"/>
    <property type="project" value="TreeGrafter"/>
</dbReference>
<evidence type="ECO:0008006" key="8">
    <source>
        <dbReference type="Google" id="ProtNLM"/>
    </source>
</evidence>
<evidence type="ECO:0000313" key="6">
    <source>
        <dbReference type="EMBL" id="KAF3848995.1"/>
    </source>
</evidence>
<accession>A0A7J5YHR3</accession>
<reference evidence="6 7" key="1">
    <citation type="submission" date="2020-03" db="EMBL/GenBank/DDBJ databases">
        <title>Dissostichus mawsoni Genome sequencing and assembly.</title>
        <authorList>
            <person name="Park H."/>
        </authorList>
    </citation>
    <scope>NUCLEOTIDE SEQUENCE [LARGE SCALE GENOMIC DNA]</scope>
    <source>
        <strain evidence="6">DM0001</strain>
        <tissue evidence="6">Muscle</tissue>
    </source>
</reference>
<protein>
    <recommendedName>
        <fullName evidence="8">Alanine-glyoxylate aminotransferase</fullName>
    </recommendedName>
</protein>
<name>A0A7J5YHR3_DISMA</name>
<proteinExistence type="inferred from homology"/>
<dbReference type="Proteomes" id="UP000518266">
    <property type="component" value="Unassembled WGS sequence"/>
</dbReference>
<evidence type="ECO:0000256" key="3">
    <source>
        <dbReference type="ARBA" id="ARBA00008954"/>
    </source>
</evidence>
<comment type="subcellular location">
    <subcellularLocation>
        <location evidence="2">Mitochondrion</location>
    </subcellularLocation>
</comment>
<dbReference type="SUPFAM" id="SSF53383">
    <property type="entry name" value="PLP-dependent transferases"/>
    <property type="match status" value="1"/>
</dbReference>
<dbReference type="InterPro" id="IPR015424">
    <property type="entry name" value="PyrdxlP-dep_Trfase"/>
</dbReference>
<dbReference type="InterPro" id="IPR015422">
    <property type="entry name" value="PyrdxlP-dep_Trfase_small"/>
</dbReference>
<dbReference type="GO" id="GO:0009436">
    <property type="term" value="P:glyoxylate catabolic process"/>
    <property type="evidence" value="ECO:0007669"/>
    <property type="project" value="TreeGrafter"/>
</dbReference>
<comment type="cofactor">
    <cofactor evidence="1">
        <name>pyridoxal 5'-phosphate</name>
        <dbReference type="ChEBI" id="CHEBI:597326"/>
    </cofactor>
</comment>
<evidence type="ECO:0000256" key="1">
    <source>
        <dbReference type="ARBA" id="ARBA00001933"/>
    </source>
</evidence>
<dbReference type="EMBL" id="JAAKFY010000012">
    <property type="protein sequence ID" value="KAF3848995.1"/>
    <property type="molecule type" value="Genomic_DNA"/>
</dbReference>
<dbReference type="GO" id="GO:0008453">
    <property type="term" value="F:alanine-glyoxylate transaminase activity"/>
    <property type="evidence" value="ECO:0007669"/>
    <property type="project" value="TreeGrafter"/>
</dbReference>
<organism evidence="6 7">
    <name type="scientific">Dissostichus mawsoni</name>
    <name type="common">Antarctic cod</name>
    <dbReference type="NCBI Taxonomy" id="36200"/>
    <lineage>
        <taxon>Eukaryota</taxon>
        <taxon>Metazoa</taxon>
        <taxon>Chordata</taxon>
        <taxon>Craniata</taxon>
        <taxon>Vertebrata</taxon>
        <taxon>Euteleostomi</taxon>
        <taxon>Actinopterygii</taxon>
        <taxon>Neopterygii</taxon>
        <taxon>Teleostei</taxon>
        <taxon>Neoteleostei</taxon>
        <taxon>Acanthomorphata</taxon>
        <taxon>Eupercaria</taxon>
        <taxon>Perciformes</taxon>
        <taxon>Notothenioidei</taxon>
        <taxon>Nototheniidae</taxon>
        <taxon>Dissostichus</taxon>
    </lineage>
</organism>
<keyword evidence="4" id="KW-0032">Aminotransferase</keyword>
<evidence type="ECO:0000256" key="5">
    <source>
        <dbReference type="ARBA" id="ARBA00022679"/>
    </source>
</evidence>
<dbReference type="PANTHER" id="PTHR45688">
    <property type="match status" value="1"/>
</dbReference>
<comment type="similarity">
    <text evidence="3">Belongs to the class-III pyridoxal-phosphate-dependent aminotransferase family.</text>
</comment>
<gene>
    <name evidence="6" type="ORF">F7725_015492</name>
</gene>
<keyword evidence="5" id="KW-0808">Transferase</keyword>
<dbReference type="GO" id="GO:0005739">
    <property type="term" value="C:mitochondrion"/>
    <property type="evidence" value="ECO:0007669"/>
    <property type="project" value="UniProtKB-SubCell"/>
</dbReference>
<comment type="caution">
    <text evidence="6">The sequence shown here is derived from an EMBL/GenBank/DDBJ whole genome shotgun (WGS) entry which is preliminary data.</text>
</comment>
<keyword evidence="7" id="KW-1185">Reference proteome</keyword>
<dbReference type="PANTHER" id="PTHR45688:SF3">
    <property type="entry name" value="ALANINE--GLYOXYLATE AMINOTRANSFERASE 2, MITOCHONDRIAL"/>
    <property type="match status" value="1"/>
</dbReference>
<dbReference type="Gene3D" id="3.90.1150.10">
    <property type="entry name" value="Aspartate Aminotransferase, domain 1"/>
    <property type="match status" value="1"/>
</dbReference>
<evidence type="ECO:0000256" key="2">
    <source>
        <dbReference type="ARBA" id="ARBA00004173"/>
    </source>
</evidence>